<dbReference type="InterPro" id="IPR005119">
    <property type="entry name" value="LysR_subst-bd"/>
</dbReference>
<dbReference type="PANTHER" id="PTHR30346:SF0">
    <property type="entry name" value="HCA OPERON TRANSCRIPTIONAL ACTIVATOR HCAR"/>
    <property type="match status" value="1"/>
</dbReference>
<dbReference type="GO" id="GO:0032993">
    <property type="term" value="C:protein-DNA complex"/>
    <property type="evidence" value="ECO:0007669"/>
    <property type="project" value="TreeGrafter"/>
</dbReference>
<name>A0A853BHN0_9ACTN</name>
<dbReference type="InterPro" id="IPR000847">
    <property type="entry name" value="LysR_HTH_N"/>
</dbReference>
<dbReference type="PANTHER" id="PTHR30346">
    <property type="entry name" value="TRANSCRIPTIONAL DUAL REGULATOR HCAR-RELATED"/>
    <property type="match status" value="1"/>
</dbReference>
<dbReference type="SUPFAM" id="SSF46785">
    <property type="entry name" value="Winged helix' DNA-binding domain"/>
    <property type="match status" value="1"/>
</dbReference>
<dbReference type="RefSeq" id="WP_179765923.1">
    <property type="nucleotide sequence ID" value="NZ_JACCFO010000001.1"/>
</dbReference>
<evidence type="ECO:0000256" key="2">
    <source>
        <dbReference type="ARBA" id="ARBA00023015"/>
    </source>
</evidence>
<proteinExistence type="inferred from homology"/>
<comment type="similarity">
    <text evidence="1">Belongs to the LysR transcriptional regulatory family.</text>
</comment>
<dbReference type="AlphaFoldDB" id="A0A853BHN0"/>
<dbReference type="InterPro" id="IPR036388">
    <property type="entry name" value="WH-like_DNA-bd_sf"/>
</dbReference>
<dbReference type="PROSITE" id="PS50931">
    <property type="entry name" value="HTH_LYSR"/>
    <property type="match status" value="1"/>
</dbReference>
<accession>A0A853BHN0</accession>
<dbReference type="GO" id="GO:0003700">
    <property type="term" value="F:DNA-binding transcription factor activity"/>
    <property type="evidence" value="ECO:0007669"/>
    <property type="project" value="InterPro"/>
</dbReference>
<keyword evidence="4" id="KW-0804">Transcription</keyword>
<dbReference type="EMBL" id="JACCFO010000001">
    <property type="protein sequence ID" value="NYI94234.1"/>
    <property type="molecule type" value="Genomic_DNA"/>
</dbReference>
<dbReference type="FunFam" id="1.10.10.10:FF:000001">
    <property type="entry name" value="LysR family transcriptional regulator"/>
    <property type="match status" value="1"/>
</dbReference>
<dbReference type="Gene3D" id="1.10.10.10">
    <property type="entry name" value="Winged helix-like DNA-binding domain superfamily/Winged helix DNA-binding domain"/>
    <property type="match status" value="1"/>
</dbReference>
<evidence type="ECO:0000256" key="3">
    <source>
        <dbReference type="ARBA" id="ARBA00023125"/>
    </source>
</evidence>
<keyword evidence="2" id="KW-0805">Transcription regulation</keyword>
<evidence type="ECO:0000313" key="6">
    <source>
        <dbReference type="EMBL" id="NYI94234.1"/>
    </source>
</evidence>
<keyword evidence="7" id="KW-1185">Reference proteome</keyword>
<dbReference type="Pfam" id="PF03466">
    <property type="entry name" value="LysR_substrate"/>
    <property type="match status" value="1"/>
</dbReference>
<dbReference type="Pfam" id="PF00126">
    <property type="entry name" value="HTH_1"/>
    <property type="match status" value="1"/>
</dbReference>
<dbReference type="PRINTS" id="PR00039">
    <property type="entry name" value="HTHLYSR"/>
</dbReference>
<feature type="domain" description="HTH lysR-type" evidence="5">
    <location>
        <begin position="1"/>
        <end position="62"/>
    </location>
</feature>
<protein>
    <submittedName>
        <fullName evidence="6">DNA-binding transcriptional LysR family regulator</fullName>
    </submittedName>
</protein>
<dbReference type="CDD" id="cd08414">
    <property type="entry name" value="PBP2_LTTR_aromatics_like"/>
    <property type="match status" value="1"/>
</dbReference>
<dbReference type="Proteomes" id="UP000575985">
    <property type="component" value="Unassembled WGS sequence"/>
</dbReference>
<sequence length="296" mass="30877">MDAADTRELRYFVAVAEELHFGRAAERLGIAQPPLSRAIQRLERRMGGPLLERGGNRRVELTEAGRVLLYEARAALEAVAAATRRTRRAARPGARLVLAVKPGGDGGLLGAVLAAYEAEPHALPVEISAALPGELPARVRDGRADLALVHLTTGDPGDLESEELLVEPQVAMLPRGHRLAGRARLRLADLAGDPLPRWTPEPGGAPGGAPVTDIGHLMHLVSVGRMVAVAPESVRAHAWGGVVCVPVADAAPTTLGLVWPAGSRSRAVAALVGCAVRVAGRHPHAAHPRAGAPPTA</sequence>
<keyword evidence="3 6" id="KW-0238">DNA-binding</keyword>
<evidence type="ECO:0000256" key="4">
    <source>
        <dbReference type="ARBA" id="ARBA00023163"/>
    </source>
</evidence>
<dbReference type="SUPFAM" id="SSF53850">
    <property type="entry name" value="Periplasmic binding protein-like II"/>
    <property type="match status" value="1"/>
</dbReference>
<dbReference type="Gene3D" id="3.40.190.10">
    <property type="entry name" value="Periplasmic binding protein-like II"/>
    <property type="match status" value="4"/>
</dbReference>
<evidence type="ECO:0000259" key="5">
    <source>
        <dbReference type="PROSITE" id="PS50931"/>
    </source>
</evidence>
<dbReference type="GO" id="GO:0003677">
    <property type="term" value="F:DNA binding"/>
    <property type="evidence" value="ECO:0007669"/>
    <property type="project" value="UniProtKB-KW"/>
</dbReference>
<dbReference type="InterPro" id="IPR036390">
    <property type="entry name" value="WH_DNA-bd_sf"/>
</dbReference>
<reference evidence="6 7" key="1">
    <citation type="submission" date="2020-07" db="EMBL/GenBank/DDBJ databases">
        <title>Sequencing the genomes of 1000 actinobacteria strains.</title>
        <authorList>
            <person name="Klenk H.-P."/>
        </authorList>
    </citation>
    <scope>NUCLEOTIDE SEQUENCE [LARGE SCALE GENOMIC DNA]</scope>
    <source>
        <strain evidence="6 7">DSM 45927</strain>
    </source>
</reference>
<comment type="caution">
    <text evidence="6">The sequence shown here is derived from an EMBL/GenBank/DDBJ whole genome shotgun (WGS) entry which is preliminary data.</text>
</comment>
<evidence type="ECO:0000256" key="1">
    <source>
        <dbReference type="ARBA" id="ARBA00009437"/>
    </source>
</evidence>
<evidence type="ECO:0000313" key="7">
    <source>
        <dbReference type="Proteomes" id="UP000575985"/>
    </source>
</evidence>
<gene>
    <name evidence="6" type="ORF">HNR12_000511</name>
</gene>
<organism evidence="6 7">
    <name type="scientific">Streptomonospora nanhaiensis</name>
    <dbReference type="NCBI Taxonomy" id="1323731"/>
    <lineage>
        <taxon>Bacteria</taxon>
        <taxon>Bacillati</taxon>
        <taxon>Actinomycetota</taxon>
        <taxon>Actinomycetes</taxon>
        <taxon>Streptosporangiales</taxon>
        <taxon>Nocardiopsidaceae</taxon>
        <taxon>Streptomonospora</taxon>
    </lineage>
</organism>